<dbReference type="InterPro" id="IPR003749">
    <property type="entry name" value="ThiS/MoaD-like"/>
</dbReference>
<dbReference type="SUPFAM" id="SSF54285">
    <property type="entry name" value="MoaD/ThiS"/>
    <property type="match status" value="1"/>
</dbReference>
<dbReference type="InterPro" id="IPR044672">
    <property type="entry name" value="MOCS2A"/>
</dbReference>
<accession>A0A517WPT8</accession>
<name>A0A517WPT8_9PLAN</name>
<evidence type="ECO:0000313" key="5">
    <source>
        <dbReference type="Proteomes" id="UP000318384"/>
    </source>
</evidence>
<comment type="similarity">
    <text evidence="2">Belongs to the MoaD family.</text>
</comment>
<dbReference type="EMBL" id="CP037422">
    <property type="protein sequence ID" value="QDU07275.1"/>
    <property type="molecule type" value="Genomic_DNA"/>
</dbReference>
<sequence>MEAATTEEKTGRFMTVQQIHVKLFARAKELVNSELISVTISEGMTVEQLRLAIAEQYPELQPLSNQLLIAIDNAYAGESQILNPEQEVACFPPVSGG</sequence>
<evidence type="ECO:0000256" key="1">
    <source>
        <dbReference type="ARBA" id="ARBA00022741"/>
    </source>
</evidence>
<dbReference type="AlphaFoldDB" id="A0A517WPT8"/>
<evidence type="ECO:0000256" key="3">
    <source>
        <dbReference type="ARBA" id="ARBA00024247"/>
    </source>
</evidence>
<dbReference type="Proteomes" id="UP000318384">
    <property type="component" value="Chromosome"/>
</dbReference>
<evidence type="ECO:0000313" key="4">
    <source>
        <dbReference type="EMBL" id="QDU07275.1"/>
    </source>
</evidence>
<dbReference type="PANTHER" id="PTHR33359">
    <property type="entry name" value="MOLYBDOPTERIN SYNTHASE SULFUR CARRIER SUBUNIT"/>
    <property type="match status" value="1"/>
</dbReference>
<reference evidence="4 5" key="1">
    <citation type="submission" date="2019-03" db="EMBL/GenBank/DDBJ databases">
        <title>Deep-cultivation of Planctomycetes and their phenomic and genomic characterization uncovers novel biology.</title>
        <authorList>
            <person name="Wiegand S."/>
            <person name="Jogler M."/>
            <person name="Boedeker C."/>
            <person name="Pinto D."/>
            <person name="Vollmers J."/>
            <person name="Rivas-Marin E."/>
            <person name="Kohn T."/>
            <person name="Peeters S.H."/>
            <person name="Heuer A."/>
            <person name="Rast P."/>
            <person name="Oberbeckmann S."/>
            <person name="Bunk B."/>
            <person name="Jeske O."/>
            <person name="Meyerdierks A."/>
            <person name="Storesund J.E."/>
            <person name="Kallscheuer N."/>
            <person name="Luecker S."/>
            <person name="Lage O.M."/>
            <person name="Pohl T."/>
            <person name="Merkel B.J."/>
            <person name="Hornburger P."/>
            <person name="Mueller R.-W."/>
            <person name="Bruemmer F."/>
            <person name="Labrenz M."/>
            <person name="Spormann A.M."/>
            <person name="Op den Camp H."/>
            <person name="Overmann J."/>
            <person name="Amann R."/>
            <person name="Jetten M.S.M."/>
            <person name="Mascher T."/>
            <person name="Medema M.H."/>
            <person name="Devos D.P."/>
            <person name="Kaster A.-K."/>
            <person name="Ovreas L."/>
            <person name="Rohde M."/>
            <person name="Galperin M.Y."/>
            <person name="Jogler C."/>
        </authorList>
    </citation>
    <scope>NUCLEOTIDE SEQUENCE [LARGE SCALE GENOMIC DNA]</scope>
    <source>
        <strain evidence="4 5">V202</strain>
    </source>
</reference>
<proteinExistence type="inferred from homology"/>
<evidence type="ECO:0000256" key="2">
    <source>
        <dbReference type="ARBA" id="ARBA00024200"/>
    </source>
</evidence>
<gene>
    <name evidence="4" type="primary">moaD</name>
    <name evidence="4" type="ORF">V202x_06270</name>
</gene>
<keyword evidence="1" id="KW-0547">Nucleotide-binding</keyword>
<dbReference type="UniPathway" id="UPA00344"/>
<dbReference type="GO" id="GO:0000166">
    <property type="term" value="F:nucleotide binding"/>
    <property type="evidence" value="ECO:0007669"/>
    <property type="project" value="UniProtKB-KW"/>
</dbReference>
<dbReference type="Pfam" id="PF02597">
    <property type="entry name" value="ThiS"/>
    <property type="match status" value="1"/>
</dbReference>
<dbReference type="GO" id="GO:1990133">
    <property type="term" value="C:molybdopterin adenylyltransferase complex"/>
    <property type="evidence" value="ECO:0007669"/>
    <property type="project" value="TreeGrafter"/>
</dbReference>
<keyword evidence="5" id="KW-1185">Reference proteome</keyword>
<organism evidence="4 5">
    <name type="scientific">Gimesia aquarii</name>
    <dbReference type="NCBI Taxonomy" id="2527964"/>
    <lineage>
        <taxon>Bacteria</taxon>
        <taxon>Pseudomonadati</taxon>
        <taxon>Planctomycetota</taxon>
        <taxon>Planctomycetia</taxon>
        <taxon>Planctomycetales</taxon>
        <taxon>Planctomycetaceae</taxon>
        <taxon>Gimesia</taxon>
    </lineage>
</organism>
<dbReference type="Gene3D" id="3.10.20.30">
    <property type="match status" value="1"/>
</dbReference>
<protein>
    <recommendedName>
        <fullName evidence="3">Molybdopterin synthase sulfur carrier subunit</fullName>
    </recommendedName>
</protein>
<dbReference type="PANTHER" id="PTHR33359:SF1">
    <property type="entry name" value="MOLYBDOPTERIN SYNTHASE SULFUR CARRIER SUBUNIT"/>
    <property type="match status" value="1"/>
</dbReference>
<dbReference type="CDD" id="cd00754">
    <property type="entry name" value="Ubl_MoaD"/>
    <property type="match status" value="1"/>
</dbReference>
<dbReference type="InterPro" id="IPR016155">
    <property type="entry name" value="Mopterin_synth/thiamin_S_b"/>
</dbReference>
<dbReference type="InterPro" id="IPR012675">
    <property type="entry name" value="Beta-grasp_dom_sf"/>
</dbReference>
<dbReference type="GO" id="GO:0006777">
    <property type="term" value="P:Mo-molybdopterin cofactor biosynthetic process"/>
    <property type="evidence" value="ECO:0007669"/>
    <property type="project" value="InterPro"/>
</dbReference>